<feature type="compositionally biased region" description="Polar residues" evidence="1">
    <location>
        <begin position="401"/>
        <end position="413"/>
    </location>
</feature>
<organism evidence="3 4">
    <name type="scientific">Olea europaea subsp. europaea</name>
    <dbReference type="NCBI Taxonomy" id="158383"/>
    <lineage>
        <taxon>Eukaryota</taxon>
        <taxon>Viridiplantae</taxon>
        <taxon>Streptophyta</taxon>
        <taxon>Embryophyta</taxon>
        <taxon>Tracheophyta</taxon>
        <taxon>Spermatophyta</taxon>
        <taxon>Magnoliopsida</taxon>
        <taxon>eudicotyledons</taxon>
        <taxon>Gunneridae</taxon>
        <taxon>Pentapetalae</taxon>
        <taxon>asterids</taxon>
        <taxon>lamiids</taxon>
        <taxon>Lamiales</taxon>
        <taxon>Oleaceae</taxon>
        <taxon>Oleeae</taxon>
        <taxon>Olea</taxon>
    </lineage>
</organism>
<keyword evidence="4" id="KW-1185">Reference proteome</keyword>
<evidence type="ECO:0000256" key="1">
    <source>
        <dbReference type="SAM" id="MobiDB-lite"/>
    </source>
</evidence>
<reference evidence="3 4" key="1">
    <citation type="submission" date="2019-12" db="EMBL/GenBank/DDBJ databases">
        <authorList>
            <person name="Alioto T."/>
            <person name="Alioto T."/>
            <person name="Gomez Garrido J."/>
        </authorList>
    </citation>
    <scope>NUCLEOTIDE SEQUENCE [LARGE SCALE GENOMIC DNA]</scope>
</reference>
<feature type="compositionally biased region" description="Basic and acidic residues" evidence="1">
    <location>
        <begin position="414"/>
        <end position="429"/>
    </location>
</feature>
<dbReference type="AlphaFoldDB" id="A0A8S0PXH1"/>
<dbReference type="GO" id="GO:2001070">
    <property type="term" value="F:starch binding"/>
    <property type="evidence" value="ECO:0007669"/>
    <property type="project" value="InterPro"/>
</dbReference>
<comment type="caution">
    <text evidence="3">The sequence shown here is derived from an EMBL/GenBank/DDBJ whole genome shotgun (WGS) entry which is preliminary data.</text>
</comment>
<dbReference type="OrthoDB" id="550577at2759"/>
<evidence type="ECO:0000313" key="3">
    <source>
        <dbReference type="EMBL" id="CAA2958703.1"/>
    </source>
</evidence>
<evidence type="ECO:0000259" key="2">
    <source>
        <dbReference type="PROSITE" id="PS51166"/>
    </source>
</evidence>
<sequence length="470" mass="53142">MGTITDSCWKVLVCRCNYRDKKKWVFCPGNFDQKRVFVGLSFSTSLQRKKFQPLIAASALSESESKILVASEETQINDTDEPKTVNVRFKLQKECAFGQHFLIVGEDPVFGLWDPSDAIPLNWSDGHVWSVQLDLPIGKVIKYKLILKGVSEEILWQPGPDRVLQTWETEKTITVSEDWYNPELQMIMEQEELVTHMSEEPMIDSELMLVAENLTQPVQEDETDVNKESTSTNGNFRLMENPLPDKAAEMVADNITEEKREPDLNTRDEVSGPVSMTCAEKEERVLGNDGSAINGSDSLSSRDEGSLFPDEGVPVLVPDLVTMSTVEIREESLKEMEKKNAANVLVESDKAKLSDSQEEEYASASLHPTGTSETMINKKKELHVNECAEKTIIIQSKEEYASSSYHPSGNSETMIDKKEEPDVYERVEKLQQSQEEDNPSKEELQDSVLESDLQWGRRTLQKFLANLGFQ</sequence>
<feature type="region of interest" description="Disordered" evidence="1">
    <location>
        <begin position="287"/>
        <end position="306"/>
    </location>
</feature>
<dbReference type="PROSITE" id="PS51166">
    <property type="entry name" value="CBM20"/>
    <property type="match status" value="1"/>
</dbReference>
<dbReference type="CDD" id="cd05467">
    <property type="entry name" value="CBM20"/>
    <property type="match status" value="1"/>
</dbReference>
<dbReference type="PANTHER" id="PTHR15048">
    <property type="entry name" value="STARCH-BINDING DOMAIN-CONTAINING PROTEIN 1"/>
    <property type="match status" value="1"/>
</dbReference>
<proteinExistence type="predicted"/>
<gene>
    <name evidence="3" type="ORF">OLEA9_A097445</name>
</gene>
<dbReference type="InterPro" id="IPR013783">
    <property type="entry name" value="Ig-like_fold"/>
</dbReference>
<feature type="region of interest" description="Disordered" evidence="1">
    <location>
        <begin position="350"/>
        <end position="374"/>
    </location>
</feature>
<dbReference type="Proteomes" id="UP000594638">
    <property type="component" value="Unassembled WGS sequence"/>
</dbReference>
<feature type="region of interest" description="Disordered" evidence="1">
    <location>
        <begin position="218"/>
        <end position="240"/>
    </location>
</feature>
<dbReference type="EMBL" id="CACTIH010000278">
    <property type="protein sequence ID" value="CAA2958703.1"/>
    <property type="molecule type" value="Genomic_DNA"/>
</dbReference>
<name>A0A8S0PXH1_OLEEU</name>
<dbReference type="SUPFAM" id="SSF49452">
    <property type="entry name" value="Starch-binding domain-like"/>
    <property type="match status" value="1"/>
</dbReference>
<dbReference type="PANTHER" id="PTHR15048:SF0">
    <property type="entry name" value="STARCH-BINDING DOMAIN-CONTAINING PROTEIN 1"/>
    <property type="match status" value="1"/>
</dbReference>
<dbReference type="FunFam" id="2.60.40.10:FF:000552">
    <property type="entry name" value="Related to glucoamylase"/>
    <property type="match status" value="1"/>
</dbReference>
<dbReference type="Gramene" id="OE9A097445T3">
    <property type="protein sequence ID" value="OE9A097445C3"/>
    <property type="gene ID" value="OE9A097445"/>
</dbReference>
<dbReference type="Pfam" id="PF00686">
    <property type="entry name" value="CBM_20"/>
    <property type="match status" value="1"/>
</dbReference>
<feature type="domain" description="CBM20" evidence="2">
    <location>
        <begin position="79"/>
        <end position="181"/>
    </location>
</feature>
<dbReference type="GO" id="GO:0016020">
    <property type="term" value="C:membrane"/>
    <property type="evidence" value="ECO:0007669"/>
    <property type="project" value="TreeGrafter"/>
</dbReference>
<dbReference type="Gene3D" id="2.60.40.10">
    <property type="entry name" value="Immunoglobulins"/>
    <property type="match status" value="1"/>
</dbReference>
<evidence type="ECO:0000313" key="4">
    <source>
        <dbReference type="Proteomes" id="UP000594638"/>
    </source>
</evidence>
<feature type="region of interest" description="Disordered" evidence="1">
    <location>
        <begin position="399"/>
        <end position="448"/>
    </location>
</feature>
<protein>
    <submittedName>
        <fullName evidence="3">Phosphoglucan, water dikinase</fullName>
    </submittedName>
</protein>
<dbReference type="InterPro" id="IPR002044">
    <property type="entry name" value="CBM20"/>
</dbReference>
<dbReference type="InterPro" id="IPR013784">
    <property type="entry name" value="Carb-bd-like_fold"/>
</dbReference>
<accession>A0A8S0PXH1</accession>
<dbReference type="SMART" id="SM01065">
    <property type="entry name" value="CBM_2"/>
    <property type="match status" value="1"/>
</dbReference>